<evidence type="ECO:0000313" key="6">
    <source>
        <dbReference type="EMBL" id="EGB12239.1"/>
    </source>
</evidence>
<accession>F0XY31</accession>
<dbReference type="PANTHER" id="PTHR45812:SF1">
    <property type="entry name" value="DNA POLYMERASE ZETA CATALYTIC SUBUNIT"/>
    <property type="match status" value="1"/>
</dbReference>
<dbReference type="InterPro" id="IPR006134">
    <property type="entry name" value="DNA-dir_DNA_pol_B_multi_dom"/>
</dbReference>
<evidence type="ECO:0000256" key="3">
    <source>
        <dbReference type="ARBA" id="ARBA00022695"/>
    </source>
</evidence>
<dbReference type="InterPro" id="IPR023211">
    <property type="entry name" value="DNA_pol_palm_dom_sf"/>
</dbReference>
<dbReference type="InterPro" id="IPR030559">
    <property type="entry name" value="PolZ_Rev3"/>
</dbReference>
<name>F0XY31_AURAN</name>
<dbReference type="Gene3D" id="1.10.287.690">
    <property type="entry name" value="Helix hairpin bin"/>
    <property type="match status" value="1"/>
</dbReference>
<dbReference type="SUPFAM" id="SSF56672">
    <property type="entry name" value="DNA/RNA polymerases"/>
    <property type="match status" value="1"/>
</dbReference>
<sequence>MLREILAARIMTKQALKRARGKRRGTLARVLDARQLALKLLANVTYGYTAASFSGRQPCADLADAIVDSGRKTLEAAIHVAGGYGAELPVKYGDTDSIFVECRGMSVEGAREHALRRIKDVVDAGTPPGVELKFEYVFDGCVLVTKKRYVGYAVEDPGGAPHLLVKGLEVKTRDNCDFVRHRLEVCVRELLRH</sequence>
<dbReference type="KEGG" id="aaf:AURANDRAFT_20460"/>
<protein>
    <recommendedName>
        <fullName evidence="1">DNA-directed DNA polymerase</fullName>
        <ecNumber evidence="1">2.7.7.7</ecNumber>
    </recommendedName>
</protein>
<keyword evidence="4" id="KW-0239">DNA-directed DNA polymerase</keyword>
<dbReference type="PROSITE" id="PS00116">
    <property type="entry name" value="DNA_POLYMERASE_B"/>
    <property type="match status" value="1"/>
</dbReference>
<dbReference type="GeneID" id="20219291"/>
<evidence type="ECO:0000256" key="4">
    <source>
        <dbReference type="ARBA" id="ARBA00022932"/>
    </source>
</evidence>
<dbReference type="PANTHER" id="PTHR45812">
    <property type="entry name" value="DNA POLYMERASE ZETA CATALYTIC SUBUNIT"/>
    <property type="match status" value="1"/>
</dbReference>
<dbReference type="InterPro" id="IPR017964">
    <property type="entry name" value="DNA-dir_DNA_pol_B_CS"/>
</dbReference>
<proteinExistence type="predicted"/>
<reference evidence="6 7" key="1">
    <citation type="journal article" date="2011" name="Proc. Natl. Acad. Sci. U.S.A.">
        <title>Niche of harmful alga Aureococcus anophagefferens revealed through ecogenomics.</title>
        <authorList>
            <person name="Gobler C.J."/>
            <person name="Berry D.L."/>
            <person name="Dyhrman S.T."/>
            <person name="Wilhelm S.W."/>
            <person name="Salamov A."/>
            <person name="Lobanov A.V."/>
            <person name="Zhang Y."/>
            <person name="Collier J.L."/>
            <person name="Wurch L.L."/>
            <person name="Kustka A.B."/>
            <person name="Dill B.D."/>
            <person name="Shah M."/>
            <person name="VerBerkmoes N.C."/>
            <person name="Kuo A."/>
            <person name="Terry A."/>
            <person name="Pangilinan J."/>
            <person name="Lindquist E.A."/>
            <person name="Lucas S."/>
            <person name="Paulsen I.T."/>
            <person name="Hattenrath-Lehmann T.K."/>
            <person name="Talmage S.C."/>
            <person name="Walker E.A."/>
            <person name="Koch F."/>
            <person name="Burson A.M."/>
            <person name="Marcoval M.A."/>
            <person name="Tang Y.Z."/>
            <person name="Lecleir G.R."/>
            <person name="Coyne K.J."/>
            <person name="Berg G.M."/>
            <person name="Bertrand E.M."/>
            <person name="Saito M.A."/>
            <person name="Gladyshev V.N."/>
            <person name="Grigoriev I.V."/>
        </authorList>
    </citation>
    <scope>NUCLEOTIDE SEQUENCE [LARGE SCALE GENOMIC DNA]</scope>
    <source>
        <strain evidence="7">CCMP 1984</strain>
    </source>
</reference>
<gene>
    <name evidence="6" type="ORF">AURANDRAFT_20460</name>
</gene>
<dbReference type="Pfam" id="PF00136">
    <property type="entry name" value="DNA_pol_B"/>
    <property type="match status" value="1"/>
</dbReference>
<dbReference type="Gene3D" id="1.10.132.60">
    <property type="entry name" value="DNA polymerase family B, C-terminal domain"/>
    <property type="match status" value="1"/>
</dbReference>
<keyword evidence="3" id="KW-0548">Nucleotidyltransferase</keyword>
<dbReference type="GO" id="GO:0003677">
    <property type="term" value="F:DNA binding"/>
    <property type="evidence" value="ECO:0007669"/>
    <property type="project" value="InterPro"/>
</dbReference>
<evidence type="ECO:0000259" key="5">
    <source>
        <dbReference type="Pfam" id="PF00136"/>
    </source>
</evidence>
<organism evidence="7">
    <name type="scientific">Aureococcus anophagefferens</name>
    <name type="common">Harmful bloom alga</name>
    <dbReference type="NCBI Taxonomy" id="44056"/>
    <lineage>
        <taxon>Eukaryota</taxon>
        <taxon>Sar</taxon>
        <taxon>Stramenopiles</taxon>
        <taxon>Ochrophyta</taxon>
        <taxon>Pelagophyceae</taxon>
        <taxon>Pelagomonadales</taxon>
        <taxon>Pelagomonadaceae</taxon>
        <taxon>Aureococcus</taxon>
    </lineage>
</organism>
<dbReference type="OMA" id="VECRGMS"/>
<dbReference type="OrthoDB" id="2414538at2759"/>
<feature type="non-terminal residue" evidence="6">
    <location>
        <position position="193"/>
    </location>
</feature>
<evidence type="ECO:0000256" key="2">
    <source>
        <dbReference type="ARBA" id="ARBA00022679"/>
    </source>
</evidence>
<dbReference type="InterPro" id="IPR042087">
    <property type="entry name" value="DNA_pol_B_thumb"/>
</dbReference>
<dbReference type="Gene3D" id="3.90.1600.10">
    <property type="entry name" value="Palm domain of DNA polymerase"/>
    <property type="match status" value="1"/>
</dbReference>
<dbReference type="EMBL" id="GL833121">
    <property type="protein sequence ID" value="EGB12239.1"/>
    <property type="molecule type" value="Genomic_DNA"/>
</dbReference>
<keyword evidence="2" id="KW-0808">Transferase</keyword>
<evidence type="ECO:0000313" key="7">
    <source>
        <dbReference type="Proteomes" id="UP000002729"/>
    </source>
</evidence>
<dbReference type="AlphaFoldDB" id="F0XY31"/>
<feature type="domain" description="DNA-directed DNA polymerase family B multifunctional" evidence="5">
    <location>
        <begin position="1"/>
        <end position="192"/>
    </location>
</feature>
<dbReference type="EC" id="2.7.7.7" evidence="1"/>
<dbReference type="GO" id="GO:0003887">
    <property type="term" value="F:DNA-directed DNA polymerase activity"/>
    <property type="evidence" value="ECO:0007669"/>
    <property type="project" value="UniProtKB-KW"/>
</dbReference>
<dbReference type="RefSeq" id="XP_009033309.1">
    <property type="nucleotide sequence ID" value="XM_009035061.1"/>
</dbReference>
<evidence type="ECO:0000256" key="1">
    <source>
        <dbReference type="ARBA" id="ARBA00012417"/>
    </source>
</evidence>
<dbReference type="InterPro" id="IPR043502">
    <property type="entry name" value="DNA/RNA_pol_sf"/>
</dbReference>
<dbReference type="GO" id="GO:0005634">
    <property type="term" value="C:nucleus"/>
    <property type="evidence" value="ECO:0007669"/>
    <property type="project" value="TreeGrafter"/>
</dbReference>
<dbReference type="Proteomes" id="UP000002729">
    <property type="component" value="Unassembled WGS sequence"/>
</dbReference>
<dbReference type="InParanoid" id="F0XY31"/>
<dbReference type="GO" id="GO:0042276">
    <property type="term" value="P:error-prone translesion synthesis"/>
    <property type="evidence" value="ECO:0007669"/>
    <property type="project" value="TreeGrafter"/>
</dbReference>
<keyword evidence="7" id="KW-1185">Reference proteome</keyword>
<dbReference type="eggNOG" id="KOG0968">
    <property type="taxonomic scope" value="Eukaryota"/>
</dbReference>
<dbReference type="GO" id="GO:0000724">
    <property type="term" value="P:double-strand break repair via homologous recombination"/>
    <property type="evidence" value="ECO:0007669"/>
    <property type="project" value="TreeGrafter"/>
</dbReference>
<dbReference type="GO" id="GO:0016035">
    <property type="term" value="C:zeta DNA polymerase complex"/>
    <property type="evidence" value="ECO:0007669"/>
    <property type="project" value="InterPro"/>
</dbReference>
<dbReference type="GO" id="GO:0000166">
    <property type="term" value="F:nucleotide binding"/>
    <property type="evidence" value="ECO:0007669"/>
    <property type="project" value="InterPro"/>
</dbReference>